<gene>
    <name evidence="1" type="ORF">SAMN04487993_102212</name>
</gene>
<accession>A0A1G8RWQ3</accession>
<evidence type="ECO:0000313" key="2">
    <source>
        <dbReference type="Proteomes" id="UP000199093"/>
    </source>
</evidence>
<dbReference type="OrthoDB" id="7770576at2"/>
<evidence type="ECO:0000313" key="1">
    <source>
        <dbReference type="EMBL" id="SDJ21383.1"/>
    </source>
</evidence>
<sequence length="196" mass="20720">MAMTRGLHPDTLAALVSGQFHPVLLVHVDWPGDPVFASSALVPISWAGQSWQPAGEFGLLEIASEGLGAAVPAEASVGIVGTLELLAGLLDRADARNIDIDVYLALVTTPQGGVLVGDPFPVMTGYCDGNDLGLRALEGGVEPFFSLAVKTGPGVRTVLSAQHSDEDQRQRFPEDTGFRHTKLIELALSRPPVWTT</sequence>
<dbReference type="RefSeq" id="WP_089850404.1">
    <property type="nucleotide sequence ID" value="NZ_FNEJ01000022.1"/>
</dbReference>
<name>A0A1G8RWQ3_9RHOB</name>
<evidence type="ECO:0008006" key="3">
    <source>
        <dbReference type="Google" id="ProtNLM"/>
    </source>
</evidence>
<organism evidence="1 2">
    <name type="scientific">Salipiger marinus</name>
    <dbReference type="NCBI Taxonomy" id="555512"/>
    <lineage>
        <taxon>Bacteria</taxon>
        <taxon>Pseudomonadati</taxon>
        <taxon>Pseudomonadota</taxon>
        <taxon>Alphaproteobacteria</taxon>
        <taxon>Rhodobacterales</taxon>
        <taxon>Roseobacteraceae</taxon>
        <taxon>Salipiger</taxon>
    </lineage>
</organism>
<dbReference type="EMBL" id="FNEJ01000022">
    <property type="protein sequence ID" value="SDJ21383.1"/>
    <property type="molecule type" value="Genomic_DNA"/>
</dbReference>
<protein>
    <recommendedName>
        <fullName evidence="3">Suppressor of fused protein (SUFU)</fullName>
    </recommendedName>
</protein>
<dbReference type="Proteomes" id="UP000199093">
    <property type="component" value="Unassembled WGS sequence"/>
</dbReference>
<keyword evidence="2" id="KW-1185">Reference proteome</keyword>
<proteinExistence type="predicted"/>
<dbReference type="AlphaFoldDB" id="A0A1G8RWQ3"/>
<dbReference type="STRING" id="555512.SAMN04487993_102212"/>
<reference evidence="1 2" key="1">
    <citation type="submission" date="2016-10" db="EMBL/GenBank/DDBJ databases">
        <authorList>
            <person name="de Groot N.N."/>
        </authorList>
    </citation>
    <scope>NUCLEOTIDE SEQUENCE [LARGE SCALE GENOMIC DNA]</scope>
    <source>
        <strain evidence="1 2">DSM 26424</strain>
    </source>
</reference>